<evidence type="ECO:0000256" key="1">
    <source>
        <dbReference type="ARBA" id="ARBA00008858"/>
    </source>
</evidence>
<dbReference type="Proteomes" id="UP000309340">
    <property type="component" value="Unassembled WGS sequence"/>
</dbReference>
<organism evidence="3 4">
    <name type="scientific">Friedmanniomyces simplex</name>
    <dbReference type="NCBI Taxonomy" id="329884"/>
    <lineage>
        <taxon>Eukaryota</taxon>
        <taxon>Fungi</taxon>
        <taxon>Dikarya</taxon>
        <taxon>Ascomycota</taxon>
        <taxon>Pezizomycotina</taxon>
        <taxon>Dothideomycetes</taxon>
        <taxon>Dothideomycetidae</taxon>
        <taxon>Mycosphaerellales</taxon>
        <taxon>Teratosphaeriaceae</taxon>
        <taxon>Friedmanniomyces</taxon>
    </lineage>
</organism>
<keyword evidence="2" id="KW-0732">Signal</keyword>
<accession>A0A4U0XU60</accession>
<evidence type="ECO:0000256" key="2">
    <source>
        <dbReference type="SAM" id="SignalP"/>
    </source>
</evidence>
<feature type="chain" id="PRO_5020305014" description="Altered inheritance of mitochondria protein 6" evidence="2">
    <location>
        <begin position="19"/>
        <end position="317"/>
    </location>
</feature>
<dbReference type="AlphaFoldDB" id="A0A4U0XU60"/>
<comment type="caution">
    <text evidence="3">The sequence shown here is derived from an EMBL/GenBank/DDBJ whole genome shotgun (WGS) entry which is preliminary data.</text>
</comment>
<dbReference type="InterPro" id="IPR051236">
    <property type="entry name" value="HAT_RTT109-like"/>
</dbReference>
<gene>
    <name evidence="3" type="ORF">B0A55_02370</name>
</gene>
<dbReference type="PANTHER" id="PTHR31571:SF5">
    <property type="entry name" value="ALTERED INHERITANCE OF MITOCHONDRIA PROTEIN 6"/>
    <property type="match status" value="1"/>
</dbReference>
<dbReference type="OrthoDB" id="4153866at2759"/>
<sequence length="317" mass="34521">MFSPLLTAALAATAYAQADIPISHPLQNILSHAQQGPLYTYPTDLTQGIVPKPFHCHNDYWRPIPFYSALSVGALSVEADVWLYNGTLHIGHEEGALTNERTFDALYIQPILSVIRAQNPNSTFLTAPTRNGVYDTSGGQTLYLFVDVKTDGPTTFPYVIKALQPLRSAGYLTTYNGTAVTPGPVTVIGTGNTPLNQVQGVGNTTHPRDYFFDAPIPTLGTTFSNITADVSPIASTDFAVQFGSVRNETFNATQLALLEIQVATAHAKGIAVRYWDQPGWPVTTRNAIWRTLWNAGVDLLNVDDLQGAADYWQGDTF</sequence>
<evidence type="ECO:0000313" key="3">
    <source>
        <dbReference type="EMBL" id="TKA81244.1"/>
    </source>
</evidence>
<dbReference type="PANTHER" id="PTHR31571">
    <property type="entry name" value="ALTERED INHERITANCE OF MITOCHONDRIA PROTEIN 6"/>
    <property type="match status" value="1"/>
</dbReference>
<dbReference type="GO" id="GO:0006629">
    <property type="term" value="P:lipid metabolic process"/>
    <property type="evidence" value="ECO:0007669"/>
    <property type="project" value="InterPro"/>
</dbReference>
<dbReference type="EMBL" id="NAJQ01000055">
    <property type="protein sequence ID" value="TKA81244.1"/>
    <property type="molecule type" value="Genomic_DNA"/>
</dbReference>
<dbReference type="InterPro" id="IPR017946">
    <property type="entry name" value="PLC-like_Pdiesterase_TIM-brl"/>
</dbReference>
<comment type="similarity">
    <text evidence="1">Belongs to the AIM6 family.</text>
</comment>
<feature type="signal peptide" evidence="2">
    <location>
        <begin position="1"/>
        <end position="18"/>
    </location>
</feature>
<dbReference type="SUPFAM" id="SSF51695">
    <property type="entry name" value="PLC-like phosphodiesterases"/>
    <property type="match status" value="1"/>
</dbReference>
<evidence type="ECO:0008006" key="5">
    <source>
        <dbReference type="Google" id="ProtNLM"/>
    </source>
</evidence>
<protein>
    <recommendedName>
        <fullName evidence="5">Altered inheritance of mitochondria protein 6</fullName>
    </recommendedName>
</protein>
<reference evidence="3 4" key="1">
    <citation type="submission" date="2017-03" db="EMBL/GenBank/DDBJ databases">
        <title>Genomes of endolithic fungi from Antarctica.</title>
        <authorList>
            <person name="Coleine C."/>
            <person name="Masonjones S."/>
            <person name="Stajich J.E."/>
        </authorList>
    </citation>
    <scope>NUCLEOTIDE SEQUENCE [LARGE SCALE GENOMIC DNA]</scope>
    <source>
        <strain evidence="3 4">CCFEE 5184</strain>
    </source>
</reference>
<keyword evidence="4" id="KW-1185">Reference proteome</keyword>
<name>A0A4U0XU60_9PEZI</name>
<evidence type="ECO:0000313" key="4">
    <source>
        <dbReference type="Proteomes" id="UP000309340"/>
    </source>
</evidence>
<proteinExistence type="inferred from homology"/>
<dbReference type="GO" id="GO:0008081">
    <property type="term" value="F:phosphoric diester hydrolase activity"/>
    <property type="evidence" value="ECO:0007669"/>
    <property type="project" value="InterPro"/>
</dbReference>
<dbReference type="STRING" id="329884.A0A4U0XU60"/>